<evidence type="ECO:0000313" key="2">
    <source>
        <dbReference type="Proteomes" id="UP000609651"/>
    </source>
</evidence>
<dbReference type="EMBL" id="WTPX01000037">
    <property type="protein sequence ID" value="NNJ25439.1"/>
    <property type="molecule type" value="Genomic_DNA"/>
</dbReference>
<evidence type="ECO:0000313" key="1">
    <source>
        <dbReference type="EMBL" id="NNJ25439.1"/>
    </source>
</evidence>
<name>A0ABX1VBK4_9PLAN</name>
<keyword evidence="2" id="KW-1185">Reference proteome</keyword>
<comment type="caution">
    <text evidence="1">The sequence shown here is derived from an EMBL/GenBank/DDBJ whole genome shotgun (WGS) entry which is preliminary data.</text>
</comment>
<reference evidence="1 2" key="1">
    <citation type="journal article" date="2020" name="Syst. Appl. Microbiol.">
        <title>Alienimonas chondri sp. nov., a novel planctomycete isolated from the biofilm of the red alga Chondrus crispus.</title>
        <authorList>
            <person name="Vitorino I."/>
            <person name="Albuquerque L."/>
            <person name="Wiegand S."/>
            <person name="Kallscheuer N."/>
            <person name="da Costa M.S."/>
            <person name="Lobo-da-Cunha A."/>
            <person name="Jogler C."/>
            <person name="Lage O.M."/>
        </authorList>
    </citation>
    <scope>NUCLEOTIDE SEQUENCE [LARGE SCALE GENOMIC DNA]</scope>
    <source>
        <strain evidence="1 2">LzC2</strain>
    </source>
</reference>
<gene>
    <name evidence="1" type="ORF">LzC2_15090</name>
</gene>
<protein>
    <recommendedName>
        <fullName evidence="3">Tetratricopeptide repeat protein</fullName>
    </recommendedName>
</protein>
<proteinExistence type="predicted"/>
<dbReference type="Gene3D" id="1.25.40.10">
    <property type="entry name" value="Tetratricopeptide repeat domain"/>
    <property type="match status" value="1"/>
</dbReference>
<organism evidence="1 2">
    <name type="scientific">Alienimonas chondri</name>
    <dbReference type="NCBI Taxonomy" id="2681879"/>
    <lineage>
        <taxon>Bacteria</taxon>
        <taxon>Pseudomonadati</taxon>
        <taxon>Planctomycetota</taxon>
        <taxon>Planctomycetia</taxon>
        <taxon>Planctomycetales</taxon>
        <taxon>Planctomycetaceae</taxon>
        <taxon>Alienimonas</taxon>
    </lineage>
</organism>
<dbReference type="Proteomes" id="UP000609651">
    <property type="component" value="Unassembled WGS sequence"/>
</dbReference>
<evidence type="ECO:0008006" key="3">
    <source>
        <dbReference type="Google" id="ProtNLM"/>
    </source>
</evidence>
<dbReference type="InterPro" id="IPR011990">
    <property type="entry name" value="TPR-like_helical_dom_sf"/>
</dbReference>
<sequence>MGGWAAWEHRLAAPAAPHRELNTVDDDADKWPEAAVEYEVDRLSEAIERRPDDVEARFTLARLLMRRYRDETLEALRAEPATAGMSEQALERIADPGFGAFAAIGPDQTARLSAIRADPRVQRSLAPAFEQLSAARADCPFLPRLDYHLARIAWAAPGEDPTGRRFLSALHRNFPADVDVQAAAADRAERLGLHEIADECWRSVLALDADRAAVVASTLSTGKIPDVAERARFLTLLPSSPAAHSAAAEAVATKFPTLAVELAEKTLAGDAAPRDRAFALRLTNDSAGAVEAMRSHLAAAPRDVAARRTFIGWLLEDERLDAASEQLAILSAVAPDDPLTDRLLDRLAQARRSASTDGVR</sequence>
<accession>A0ABX1VBK4</accession>